<name>A0A0F9LUG7_9ZZZZ</name>
<dbReference type="EMBL" id="LAZR01005797">
    <property type="protein sequence ID" value="KKM97048.1"/>
    <property type="molecule type" value="Genomic_DNA"/>
</dbReference>
<evidence type="ECO:0008006" key="2">
    <source>
        <dbReference type="Google" id="ProtNLM"/>
    </source>
</evidence>
<organism evidence="1">
    <name type="scientific">marine sediment metagenome</name>
    <dbReference type="NCBI Taxonomy" id="412755"/>
    <lineage>
        <taxon>unclassified sequences</taxon>
        <taxon>metagenomes</taxon>
        <taxon>ecological metagenomes</taxon>
    </lineage>
</organism>
<reference evidence="1" key="1">
    <citation type="journal article" date="2015" name="Nature">
        <title>Complex archaea that bridge the gap between prokaryotes and eukaryotes.</title>
        <authorList>
            <person name="Spang A."/>
            <person name="Saw J.H."/>
            <person name="Jorgensen S.L."/>
            <person name="Zaremba-Niedzwiedzka K."/>
            <person name="Martijn J."/>
            <person name="Lind A.E."/>
            <person name="van Eijk R."/>
            <person name="Schleper C."/>
            <person name="Guy L."/>
            <person name="Ettema T.J."/>
        </authorList>
    </citation>
    <scope>NUCLEOTIDE SEQUENCE</scope>
</reference>
<gene>
    <name evidence="1" type="ORF">LCGC14_1171990</name>
</gene>
<accession>A0A0F9LUG7</accession>
<comment type="caution">
    <text evidence="1">The sequence shown here is derived from an EMBL/GenBank/DDBJ whole genome shotgun (WGS) entry which is preliminary data.</text>
</comment>
<dbReference type="AlphaFoldDB" id="A0A0F9LUG7"/>
<protein>
    <recommendedName>
        <fullName evidence="2">DUF2292 domain-containing protein</fullName>
    </recommendedName>
</protein>
<sequence length="54" mass="6125">MQKLEQLLADLEKQRFYGSVEVKFESGRVVLVRKTETIKVVHHPGTGGKDNGRD</sequence>
<proteinExistence type="predicted"/>
<evidence type="ECO:0000313" key="1">
    <source>
        <dbReference type="EMBL" id="KKM97048.1"/>
    </source>
</evidence>